<dbReference type="PANTHER" id="PTHR33307:SF6">
    <property type="entry name" value="ALPHA-RHAMNOSIDASE (EUROFUNG)-RELATED"/>
    <property type="match status" value="1"/>
</dbReference>
<accession>A0A1Y5NYP8</accession>
<organism evidence="1">
    <name type="scientific">uncultured Microbacterium sp</name>
    <dbReference type="NCBI Taxonomy" id="191216"/>
    <lineage>
        <taxon>Bacteria</taxon>
        <taxon>Bacillati</taxon>
        <taxon>Actinomycetota</taxon>
        <taxon>Actinomycetes</taxon>
        <taxon>Micrococcales</taxon>
        <taxon>Microbacteriaceae</taxon>
        <taxon>Microbacterium</taxon>
        <taxon>environmental samples</taxon>
    </lineage>
</organism>
<reference evidence="1" key="1">
    <citation type="submission" date="2016-03" db="EMBL/GenBank/DDBJ databases">
        <authorList>
            <person name="Ploux O."/>
        </authorList>
    </citation>
    <scope>NUCLEOTIDE SEQUENCE</scope>
    <source>
        <strain evidence="1">UC1</strain>
    </source>
</reference>
<dbReference type="InterPro" id="IPR013783">
    <property type="entry name" value="Ig-like_fold"/>
</dbReference>
<dbReference type="InterPro" id="IPR016007">
    <property type="entry name" value="Alpha_rhamnosid"/>
</dbReference>
<sequence>MTALGILRVEQLDRPLGVWTARPRFSWQVVTTTKVDLIQTAYELEVEAVGGRGSARRSGRIESRDSVLVELDGFEAETATAYRWRVRCWTNASADPTAWGGVHVRDDAAERR</sequence>
<dbReference type="EMBL" id="FLQR01000006">
    <property type="protein sequence ID" value="SBS71514.1"/>
    <property type="molecule type" value="Genomic_DNA"/>
</dbReference>
<gene>
    <name evidence="1" type="ORF">MIPYR_20050</name>
</gene>
<protein>
    <submittedName>
        <fullName evidence="1">Uncharacterized protein</fullName>
    </submittedName>
</protein>
<name>A0A1Y5NYP8_9MICO</name>
<proteinExistence type="predicted"/>
<dbReference type="AlphaFoldDB" id="A0A1Y5NYP8"/>
<evidence type="ECO:0000313" key="1">
    <source>
        <dbReference type="EMBL" id="SBS71514.1"/>
    </source>
</evidence>
<dbReference type="GO" id="GO:0005975">
    <property type="term" value="P:carbohydrate metabolic process"/>
    <property type="evidence" value="ECO:0007669"/>
    <property type="project" value="UniProtKB-ARBA"/>
</dbReference>
<dbReference type="Pfam" id="PF25788">
    <property type="entry name" value="Ig_Rha78A_N"/>
    <property type="match status" value="1"/>
</dbReference>
<dbReference type="RefSeq" id="WP_295574471.1">
    <property type="nucleotide sequence ID" value="NZ_FLQR01000006.1"/>
</dbReference>
<dbReference type="Gene3D" id="2.60.40.10">
    <property type="entry name" value="Immunoglobulins"/>
    <property type="match status" value="1"/>
</dbReference>
<dbReference type="PANTHER" id="PTHR33307">
    <property type="entry name" value="ALPHA-RHAMNOSIDASE (EUROFUNG)"/>
    <property type="match status" value="1"/>
</dbReference>